<gene>
    <name evidence="21" type="ORF">B9Z65_2514</name>
</gene>
<comment type="pathway">
    <text evidence="1 18">Phospholipid metabolism; phosphatidylcholine biosynthesis.</text>
</comment>
<feature type="transmembrane region" description="Helical" evidence="20">
    <location>
        <begin position="94"/>
        <end position="114"/>
    </location>
</feature>
<evidence type="ECO:0000256" key="12">
    <source>
        <dbReference type="ARBA" id="ARBA00023136"/>
    </source>
</evidence>
<feature type="topological domain" description="Cytoplasmic" evidence="18">
    <location>
        <begin position="182"/>
        <end position="219"/>
    </location>
</feature>
<feature type="topological domain" description="Cytoplasmic" evidence="18">
    <location>
        <begin position="70"/>
        <end position="96"/>
    </location>
</feature>
<evidence type="ECO:0000313" key="21">
    <source>
        <dbReference type="EMBL" id="PSK45374.1"/>
    </source>
</evidence>
<keyword evidence="12 18" id="KW-0472">Membrane</keyword>
<evidence type="ECO:0000256" key="20">
    <source>
        <dbReference type="SAM" id="Phobius"/>
    </source>
</evidence>
<dbReference type="InterPro" id="IPR024960">
    <property type="entry name" value="PEMT/MFAP"/>
</dbReference>
<feature type="region of interest" description="Disordered" evidence="19">
    <location>
        <begin position="193"/>
        <end position="219"/>
    </location>
</feature>
<dbReference type="STRING" id="40998.A0A2P7ZAZ2"/>
<feature type="topological domain" description="Lumenal" evidence="18">
    <location>
        <begin position="118"/>
        <end position="160"/>
    </location>
</feature>
<feature type="transmembrane region" description="Helical" evidence="20">
    <location>
        <begin position="153"/>
        <end position="176"/>
    </location>
</feature>
<evidence type="ECO:0000256" key="13">
    <source>
        <dbReference type="ARBA" id="ARBA00023209"/>
    </source>
</evidence>
<dbReference type="GO" id="GO:0005789">
    <property type="term" value="C:endoplasmic reticulum membrane"/>
    <property type="evidence" value="ECO:0007669"/>
    <property type="project" value="UniProtKB-SubCell"/>
</dbReference>
<keyword evidence="6 18" id="KW-0949">S-adenosyl-L-methionine</keyword>
<dbReference type="PIRSF" id="PIRSF005444">
    <property type="entry name" value="PEMT"/>
    <property type="match status" value="1"/>
</dbReference>
<reference evidence="21 22" key="1">
    <citation type="submission" date="2017-05" db="EMBL/GenBank/DDBJ databases">
        <title>Draft genome sequence of Elsinoe australis.</title>
        <authorList>
            <person name="Cheng Q."/>
        </authorList>
    </citation>
    <scope>NUCLEOTIDE SEQUENCE [LARGE SCALE GENOMIC DNA]</scope>
    <source>
        <strain evidence="21 22">NL1</strain>
    </source>
</reference>
<evidence type="ECO:0000256" key="6">
    <source>
        <dbReference type="ARBA" id="ARBA00022691"/>
    </source>
</evidence>
<dbReference type="PROSITE" id="PS51599">
    <property type="entry name" value="SAM_PEMT_PEM2"/>
    <property type="match status" value="1"/>
</dbReference>
<evidence type="ECO:0000256" key="11">
    <source>
        <dbReference type="ARBA" id="ARBA00023128"/>
    </source>
</evidence>
<dbReference type="InterPro" id="IPR007318">
    <property type="entry name" value="Phopholipid_MeTrfase"/>
</dbReference>
<dbReference type="Pfam" id="PF04191">
    <property type="entry name" value="PEMT"/>
    <property type="match status" value="1"/>
</dbReference>
<dbReference type="EC" id="2.1.1.71" evidence="18"/>
<dbReference type="FunFam" id="1.20.120.1630:FF:000005">
    <property type="entry name" value="Phosphatidylethanolamine N-methyltransferase"/>
    <property type="match status" value="1"/>
</dbReference>
<evidence type="ECO:0000256" key="17">
    <source>
        <dbReference type="ARBA" id="ARBA00056845"/>
    </source>
</evidence>
<dbReference type="GO" id="GO:0006656">
    <property type="term" value="P:phosphatidylcholine biosynthetic process"/>
    <property type="evidence" value="ECO:0007669"/>
    <property type="project" value="UniProtKB-UniRule"/>
</dbReference>
<feature type="binding site" evidence="18">
    <location>
        <begin position="183"/>
        <end position="184"/>
    </location>
    <ligand>
        <name>S-adenosyl-L-methionine</name>
        <dbReference type="ChEBI" id="CHEBI:59789"/>
    </ligand>
</feature>
<keyword evidence="7 18" id="KW-0812">Transmembrane</keyword>
<dbReference type="PANTHER" id="PTHR15458:SF5">
    <property type="entry name" value="PHOSPHATIDYLETHANOLAMINE N-METHYLTRANSFERASE"/>
    <property type="match status" value="1"/>
</dbReference>
<name>A0A2P7ZAZ2_9PEZI</name>
<evidence type="ECO:0000256" key="9">
    <source>
        <dbReference type="ARBA" id="ARBA00022989"/>
    </source>
</evidence>
<comment type="catalytic activity">
    <reaction evidence="16 18">
        <text>a 1,2-diacyl-sn-glycero-3-phospho-N-methylethanolamine + S-adenosyl-L-methionine = a 1,2-diacyl-sn-glycero-3-phospho-N,N-dimethylethanolamine + S-adenosyl-L-homocysteine + H(+)</text>
        <dbReference type="Rhea" id="RHEA:32735"/>
        <dbReference type="ChEBI" id="CHEBI:15378"/>
        <dbReference type="ChEBI" id="CHEBI:57856"/>
        <dbReference type="ChEBI" id="CHEBI:59789"/>
        <dbReference type="ChEBI" id="CHEBI:64572"/>
        <dbReference type="ChEBI" id="CHEBI:64573"/>
        <dbReference type="EC" id="2.1.1.71"/>
    </reaction>
</comment>
<comment type="similarity">
    <text evidence="18">Belongs to the class VI-like SAM-binding methyltransferase superfamily. PEMT/PEM2 methyltransferase family.</text>
</comment>
<dbReference type="AlphaFoldDB" id="A0A2P7ZAZ2"/>
<evidence type="ECO:0000256" key="8">
    <source>
        <dbReference type="ARBA" id="ARBA00022824"/>
    </source>
</evidence>
<organism evidence="21 22">
    <name type="scientific">Elsinoe australis</name>
    <dbReference type="NCBI Taxonomy" id="40998"/>
    <lineage>
        <taxon>Eukaryota</taxon>
        <taxon>Fungi</taxon>
        <taxon>Dikarya</taxon>
        <taxon>Ascomycota</taxon>
        <taxon>Pezizomycotina</taxon>
        <taxon>Dothideomycetes</taxon>
        <taxon>Dothideomycetidae</taxon>
        <taxon>Myriangiales</taxon>
        <taxon>Elsinoaceae</taxon>
        <taxon>Elsinoe</taxon>
    </lineage>
</organism>
<dbReference type="PANTHER" id="PTHR15458">
    <property type="entry name" value="PHOSPHATIDYLETHANOLAMINE N-METHYLTRANSFERASE"/>
    <property type="match status" value="1"/>
</dbReference>
<feature type="transmembrane region" description="Helical" evidence="20">
    <location>
        <begin position="52"/>
        <end position="73"/>
    </location>
</feature>
<evidence type="ECO:0000256" key="19">
    <source>
        <dbReference type="SAM" id="MobiDB-lite"/>
    </source>
</evidence>
<comment type="function">
    <text evidence="17 18">Catalyzes the second two steps of the methylation pathway of phosphatidylcholine biosynthesis, the SAM-dependent methylation of phosphatidylmonomethylethanolamine (PMME) to phosphatidyldimethylethanolamine (PDME) and of PDME to phosphatidylcholine (PC).</text>
</comment>
<evidence type="ECO:0000256" key="3">
    <source>
        <dbReference type="ARBA" id="ARBA00022516"/>
    </source>
</evidence>
<keyword evidence="3 18" id="KW-0444">Lipid biosynthesis</keyword>
<feature type="topological domain" description="Lumenal" evidence="18">
    <location>
        <begin position="36"/>
        <end position="47"/>
    </location>
</feature>
<sequence length="219" mass="23692">MSTASVKGLLDLSQPTLWLSAASIVFNPTFWNTAARSEYHNKSITRLFGGNSLYGCYALAITIFSLGIIRDAIYERALRDQPAHPLLAGPLAKAVAVALLAAGNTLVLSSMWALGITGTYLGDYFGILMDEMVTGFPFNVCGSPMYYGSTLSFMGTAIWFGKPAGLALSVLVLAVYEVALRFEDPFTGMIYEKREKERRTQPKGGKMEPKGGKIGPKGE</sequence>
<keyword evidence="5 18" id="KW-0808">Transferase</keyword>
<evidence type="ECO:0000256" key="4">
    <source>
        <dbReference type="ARBA" id="ARBA00022603"/>
    </source>
</evidence>
<evidence type="ECO:0000256" key="16">
    <source>
        <dbReference type="ARBA" id="ARBA00052459"/>
    </source>
</evidence>
<accession>A0A2P7ZAZ2</accession>
<keyword evidence="13 18" id="KW-0594">Phospholipid biosynthesis</keyword>
<dbReference type="OrthoDB" id="8300106at2759"/>
<comment type="caution">
    <text evidence="21">The sequence shown here is derived from an EMBL/GenBank/DDBJ whole genome shotgun (WGS) entry which is preliminary data.</text>
</comment>
<dbReference type="Proteomes" id="UP000243723">
    <property type="component" value="Unassembled WGS sequence"/>
</dbReference>
<feature type="intramembrane region" description="Helical" evidence="18">
    <location>
        <begin position="15"/>
        <end position="35"/>
    </location>
</feature>
<comment type="pathway">
    <text evidence="2">Lipid metabolism.</text>
</comment>
<protein>
    <recommendedName>
        <fullName evidence="18">Phosphatidyl-N-methylethanolamine N-methyltransferase</fullName>
        <ecNumber evidence="18">2.1.1.71</ecNumber>
    </recommendedName>
    <alternativeName>
        <fullName evidence="18">Phospholipid methyltransferase</fullName>
        <shortName evidence="18">PLMT</shortName>
    </alternativeName>
</protein>
<keyword evidence="10 18" id="KW-0443">Lipid metabolism</keyword>
<dbReference type="HAMAP" id="MF_03216">
    <property type="entry name" value="PLMT"/>
    <property type="match status" value="1"/>
</dbReference>
<comment type="catalytic activity">
    <reaction evidence="15">
        <text>a 1,2-diacyl-sn-glycero-3-phospho-N,N-dimethylethanolamine + S-adenosyl-L-methionine = a 1,2-diacyl-sn-glycero-3-phosphocholine + S-adenosyl-L-homocysteine + H(+)</text>
        <dbReference type="Rhea" id="RHEA:32739"/>
        <dbReference type="ChEBI" id="CHEBI:15378"/>
        <dbReference type="ChEBI" id="CHEBI:57643"/>
        <dbReference type="ChEBI" id="CHEBI:57856"/>
        <dbReference type="ChEBI" id="CHEBI:59789"/>
        <dbReference type="ChEBI" id="CHEBI:64572"/>
        <dbReference type="EC" id="2.1.1.71"/>
    </reaction>
</comment>
<keyword evidence="22" id="KW-1185">Reference proteome</keyword>
<evidence type="ECO:0000256" key="7">
    <source>
        <dbReference type="ARBA" id="ARBA00022692"/>
    </source>
</evidence>
<feature type="topological domain" description="Lumenal" evidence="18">
    <location>
        <begin position="1"/>
        <end position="14"/>
    </location>
</feature>
<keyword evidence="11 18" id="KW-0496">Mitochondrion</keyword>
<dbReference type="GO" id="GO:0032259">
    <property type="term" value="P:methylation"/>
    <property type="evidence" value="ECO:0007669"/>
    <property type="project" value="UniProtKB-KW"/>
</dbReference>
<evidence type="ECO:0000256" key="5">
    <source>
        <dbReference type="ARBA" id="ARBA00022679"/>
    </source>
</evidence>
<dbReference type="Gene3D" id="1.20.120.1630">
    <property type="match status" value="1"/>
</dbReference>
<dbReference type="GO" id="GO:0000773">
    <property type="term" value="F:phosphatidyl-N-methylethanolamine N-methyltransferase activity"/>
    <property type="evidence" value="ECO:0007669"/>
    <property type="project" value="UniProtKB-UniRule"/>
</dbReference>
<dbReference type="EMBL" id="NHZQ01000251">
    <property type="protein sequence ID" value="PSK45374.1"/>
    <property type="molecule type" value="Genomic_DNA"/>
</dbReference>
<dbReference type="GO" id="GO:0031966">
    <property type="term" value="C:mitochondrial membrane"/>
    <property type="evidence" value="ECO:0007669"/>
    <property type="project" value="UniProtKB-SubCell"/>
</dbReference>
<evidence type="ECO:0000256" key="18">
    <source>
        <dbReference type="HAMAP-Rule" id="MF_03216"/>
    </source>
</evidence>
<comment type="subcellular location">
    <subcellularLocation>
        <location evidence="18">Endoplasmic reticulum membrane</location>
        <topology evidence="18">Multi-pass membrane protein</topology>
    </subcellularLocation>
    <subcellularLocation>
        <location evidence="18">Mitochondrion membrane</location>
        <topology evidence="18">Multi-pass membrane protein</topology>
    </subcellularLocation>
</comment>
<evidence type="ECO:0000256" key="1">
    <source>
        <dbReference type="ARBA" id="ARBA00004969"/>
    </source>
</evidence>
<evidence type="ECO:0000256" key="15">
    <source>
        <dbReference type="ARBA" id="ARBA00051252"/>
    </source>
</evidence>
<keyword evidence="4 18" id="KW-0489">Methyltransferase</keyword>
<evidence type="ECO:0000313" key="22">
    <source>
        <dbReference type="Proteomes" id="UP000243723"/>
    </source>
</evidence>
<evidence type="ECO:0000256" key="2">
    <source>
        <dbReference type="ARBA" id="ARBA00005189"/>
    </source>
</evidence>
<evidence type="ECO:0000256" key="10">
    <source>
        <dbReference type="ARBA" id="ARBA00023098"/>
    </source>
</evidence>
<keyword evidence="9 18" id="KW-1133">Transmembrane helix</keyword>
<keyword evidence="8 18" id="KW-0256">Endoplasmic reticulum</keyword>
<evidence type="ECO:0000256" key="14">
    <source>
        <dbReference type="ARBA" id="ARBA00023264"/>
    </source>
</evidence>
<proteinExistence type="inferred from homology"/>
<feature type="binding site" evidence="18">
    <location>
        <begin position="101"/>
        <end position="103"/>
    </location>
    <ligand>
        <name>S-adenosyl-L-methionine</name>
        <dbReference type="ChEBI" id="CHEBI:59789"/>
    </ligand>
</feature>
<keyword evidence="14 18" id="KW-1208">Phospholipid metabolism</keyword>
<dbReference type="UniPathway" id="UPA00753"/>